<feature type="compositionally biased region" description="Acidic residues" evidence="1">
    <location>
        <begin position="294"/>
        <end position="309"/>
    </location>
</feature>
<feature type="region of interest" description="Disordered" evidence="1">
    <location>
        <begin position="104"/>
        <end position="180"/>
    </location>
</feature>
<reference evidence="2" key="1">
    <citation type="journal article" date="2018" name="PLoS Negl. Trop. Dis.">
        <title>Sialome diversity of ticks revealed by RNAseq of single tick salivary glands.</title>
        <authorList>
            <person name="Perner J."/>
            <person name="Kropackova S."/>
            <person name="Kopacek P."/>
            <person name="Ribeiro J.M."/>
        </authorList>
    </citation>
    <scope>NUCLEOTIDE SEQUENCE</scope>
    <source>
        <strain evidence="2">Siblings of single egg batch collected in Ceske Budejovice</strain>
        <tissue evidence="2">Salivary glands</tissue>
    </source>
</reference>
<feature type="region of interest" description="Disordered" evidence="1">
    <location>
        <begin position="362"/>
        <end position="424"/>
    </location>
</feature>
<dbReference type="AlphaFoldDB" id="A0A147BFW5"/>
<name>A0A147BFW5_IXORI</name>
<dbReference type="GO" id="GO:0032053">
    <property type="term" value="P:ciliary basal body organization"/>
    <property type="evidence" value="ECO:0007669"/>
    <property type="project" value="TreeGrafter"/>
</dbReference>
<protein>
    <submittedName>
        <fullName evidence="2">Putative nucleocytoplasmic transport chaperone srp40</fullName>
    </submittedName>
</protein>
<dbReference type="PANTHER" id="PTHR13594:SF1">
    <property type="entry name" value="CENTRIOLAR COILED-COIL PROTEIN OF 110 KDA"/>
    <property type="match status" value="1"/>
</dbReference>
<proteinExistence type="predicted"/>
<feature type="compositionally biased region" description="Polar residues" evidence="1">
    <location>
        <begin position="362"/>
        <end position="380"/>
    </location>
</feature>
<feature type="compositionally biased region" description="Basic and acidic residues" evidence="1">
    <location>
        <begin position="108"/>
        <end position="118"/>
    </location>
</feature>
<feature type="region of interest" description="Disordered" evidence="1">
    <location>
        <begin position="1"/>
        <end position="91"/>
    </location>
</feature>
<dbReference type="EMBL" id="GEGO01005728">
    <property type="protein sequence ID" value="JAR89676.1"/>
    <property type="molecule type" value="Transcribed_RNA"/>
</dbReference>
<evidence type="ECO:0000256" key="1">
    <source>
        <dbReference type="SAM" id="MobiDB-lite"/>
    </source>
</evidence>
<organism evidence="2">
    <name type="scientific">Ixodes ricinus</name>
    <name type="common">Common tick</name>
    <name type="synonym">Acarus ricinus</name>
    <dbReference type="NCBI Taxonomy" id="34613"/>
    <lineage>
        <taxon>Eukaryota</taxon>
        <taxon>Metazoa</taxon>
        <taxon>Ecdysozoa</taxon>
        <taxon>Arthropoda</taxon>
        <taxon>Chelicerata</taxon>
        <taxon>Arachnida</taxon>
        <taxon>Acari</taxon>
        <taxon>Parasitiformes</taxon>
        <taxon>Ixodida</taxon>
        <taxon>Ixodoidea</taxon>
        <taxon>Ixodidae</taxon>
        <taxon>Ixodinae</taxon>
        <taxon>Ixodes</taxon>
    </lineage>
</organism>
<feature type="compositionally biased region" description="Basic and acidic residues" evidence="1">
    <location>
        <begin position="37"/>
        <end position="49"/>
    </location>
</feature>
<feature type="region of interest" description="Disordered" evidence="1">
    <location>
        <begin position="192"/>
        <end position="217"/>
    </location>
</feature>
<dbReference type="GO" id="GO:0005814">
    <property type="term" value="C:centriole"/>
    <property type="evidence" value="ECO:0007669"/>
    <property type="project" value="InterPro"/>
</dbReference>
<feature type="compositionally biased region" description="Low complexity" evidence="1">
    <location>
        <begin position="142"/>
        <end position="161"/>
    </location>
</feature>
<dbReference type="GO" id="GO:0007099">
    <property type="term" value="P:centriole replication"/>
    <property type="evidence" value="ECO:0007669"/>
    <property type="project" value="InterPro"/>
</dbReference>
<accession>A0A147BFW5</accession>
<dbReference type="PROSITE" id="PS50096">
    <property type="entry name" value="IQ"/>
    <property type="match status" value="1"/>
</dbReference>
<dbReference type="GO" id="GO:0032465">
    <property type="term" value="P:regulation of cytokinesis"/>
    <property type="evidence" value="ECO:0007669"/>
    <property type="project" value="InterPro"/>
</dbReference>
<feature type="compositionally biased region" description="Low complexity" evidence="1">
    <location>
        <begin position="19"/>
        <end position="30"/>
    </location>
</feature>
<evidence type="ECO:0000313" key="2">
    <source>
        <dbReference type="EMBL" id="JAR89676.1"/>
    </source>
</evidence>
<feature type="compositionally biased region" description="Basic and acidic residues" evidence="1">
    <location>
        <begin position="389"/>
        <end position="408"/>
    </location>
</feature>
<feature type="compositionally biased region" description="Polar residues" evidence="1">
    <location>
        <begin position="128"/>
        <end position="141"/>
    </location>
</feature>
<feature type="region of interest" description="Disordered" evidence="1">
    <location>
        <begin position="281"/>
        <end position="322"/>
    </location>
</feature>
<dbReference type="GO" id="GO:1903723">
    <property type="term" value="P:negative regulation of centriole elongation"/>
    <property type="evidence" value="ECO:0007669"/>
    <property type="project" value="TreeGrafter"/>
</dbReference>
<sequence>MVTPRALSSGVLGWPPSPSASTPDTASSATLIPTSSESDHDDPHDKTFDSFHTPSEISIADGCLPETRPVADEKPGDEDATSRPPLLRSLSFTVEKPSLALLLWGSKTPKEAHDDVQKPDGTGKPFSPTATPQKTESNDSLSGTSPASTDLSSSQQSLASSKTDGEDSTADGIVDNGADDVFADTNIGFEAYGSPAYSDSKGPTDDPRPSGVKATGEAFSICDSAEDELPTPFARHGVMPLKRGDTFVVSSRQIDGHASEPAAGDRRYFTSMGSVECSAAELSAVSSSQPIPSDDAEQAADDADQDSDGETSSVSSDDSFRSTKGLDFMEEMLAEHNKAMDTLSRNLALEFVKDGSASLATFSTNGNEQASWETPETTPPGSLAASFSDDIRSDVEQRNTERREDASEARQQCADVSPSAAGGSSLDLLAETKETLDPRWRRGFARLTALVRGHLTRRLMKTDRVQTIIQTIKDTLECALALHQEPHIRCGTITSQDLELHQRLITQLTAACHELHDVFFRIPCGDRMRLIEQLRSKKTSDATNNLPKRISAATQKALRRRLSRDDVRPRAGGCREAVLAVQRAPLHPATETRLAPSGATRKICRLPMSKV</sequence>
<dbReference type="InterPro" id="IPR033207">
    <property type="entry name" value="CCP110"/>
</dbReference>
<dbReference type="PANTHER" id="PTHR13594">
    <property type="entry name" value="CENTRIOLAR COILED-COIL PROTEIN OF 110 KDA"/>
    <property type="match status" value="1"/>
</dbReference>